<dbReference type="Proteomes" id="UP000765509">
    <property type="component" value="Unassembled WGS sequence"/>
</dbReference>
<feature type="compositionally biased region" description="Basic and acidic residues" evidence="1">
    <location>
        <begin position="1"/>
        <end position="19"/>
    </location>
</feature>
<feature type="compositionally biased region" description="Polar residues" evidence="1">
    <location>
        <begin position="22"/>
        <end position="35"/>
    </location>
</feature>
<evidence type="ECO:0000313" key="3">
    <source>
        <dbReference type="Proteomes" id="UP000765509"/>
    </source>
</evidence>
<proteinExistence type="predicted"/>
<dbReference type="AlphaFoldDB" id="A0A9Q3Q8K0"/>
<comment type="caution">
    <text evidence="2">The sequence shown here is derived from an EMBL/GenBank/DDBJ whole genome shotgun (WGS) entry which is preliminary data.</text>
</comment>
<gene>
    <name evidence="2" type="ORF">O181_129431</name>
</gene>
<accession>A0A9Q3Q8K0</accession>
<feature type="compositionally biased region" description="Polar residues" evidence="1">
    <location>
        <begin position="46"/>
        <end position="56"/>
    </location>
</feature>
<evidence type="ECO:0000256" key="1">
    <source>
        <dbReference type="SAM" id="MobiDB-lite"/>
    </source>
</evidence>
<name>A0A9Q3Q8K0_9BASI</name>
<protein>
    <submittedName>
        <fullName evidence="2">Uncharacterized protein</fullName>
    </submittedName>
</protein>
<evidence type="ECO:0000313" key="2">
    <source>
        <dbReference type="EMBL" id="MBW0589716.1"/>
    </source>
</evidence>
<sequence length="166" mass="18475">MASIDGKEEHDSLTAEWRKKQPSTNQESAKSSPNRQQKKFQCEKAATSSKQGQRQGTGHKALQPRLQNPKDSEGCHGKCISDGQNNDGIIEKGGSQNKISEIISDIFDAIPEFYEAINDITTHISDKNLSICNNLKTSNLSLSQINETFMCFEKSLREIKTSNNDN</sequence>
<reference evidence="2" key="1">
    <citation type="submission" date="2021-03" db="EMBL/GenBank/DDBJ databases">
        <title>Draft genome sequence of rust myrtle Austropuccinia psidii MF-1, a brazilian biotype.</title>
        <authorList>
            <person name="Quecine M.C."/>
            <person name="Pachon D.M.R."/>
            <person name="Bonatelli M.L."/>
            <person name="Correr F.H."/>
            <person name="Franceschini L.M."/>
            <person name="Leite T.F."/>
            <person name="Margarido G.R.A."/>
            <person name="Almeida C.A."/>
            <person name="Ferrarezi J.A."/>
            <person name="Labate C.A."/>
        </authorList>
    </citation>
    <scope>NUCLEOTIDE SEQUENCE</scope>
    <source>
        <strain evidence="2">MF-1</strain>
    </source>
</reference>
<organism evidence="2 3">
    <name type="scientific">Austropuccinia psidii MF-1</name>
    <dbReference type="NCBI Taxonomy" id="1389203"/>
    <lineage>
        <taxon>Eukaryota</taxon>
        <taxon>Fungi</taxon>
        <taxon>Dikarya</taxon>
        <taxon>Basidiomycota</taxon>
        <taxon>Pucciniomycotina</taxon>
        <taxon>Pucciniomycetes</taxon>
        <taxon>Pucciniales</taxon>
        <taxon>Sphaerophragmiaceae</taxon>
        <taxon>Austropuccinia</taxon>
    </lineage>
</organism>
<dbReference type="EMBL" id="AVOT02135353">
    <property type="protein sequence ID" value="MBW0589716.1"/>
    <property type="molecule type" value="Genomic_DNA"/>
</dbReference>
<keyword evidence="3" id="KW-1185">Reference proteome</keyword>
<feature type="region of interest" description="Disordered" evidence="1">
    <location>
        <begin position="1"/>
        <end position="87"/>
    </location>
</feature>